<keyword evidence="2" id="KW-1185">Reference proteome</keyword>
<gene>
    <name evidence="1" type="ORF">SSPH_01962</name>
</gene>
<evidence type="ECO:0000313" key="1">
    <source>
        <dbReference type="EMBL" id="CVK19311.1"/>
    </source>
</evidence>
<dbReference type="EMBL" id="FCOW01000009">
    <property type="protein sequence ID" value="CVK19311.1"/>
    <property type="molecule type" value="Genomic_DNA"/>
</dbReference>
<accession>A0ABM9W5U4</accession>
<dbReference type="RefSeq" id="WP_075756716.1">
    <property type="nucleotide sequence ID" value="NZ_CP146991.1"/>
</dbReference>
<name>A0ABM9W5U4_9FIRM</name>
<reference evidence="1 2" key="1">
    <citation type="submission" date="2016-01" db="EMBL/GenBank/DDBJ databases">
        <authorList>
            <person name="Brown R."/>
        </authorList>
    </citation>
    <scope>NUCLEOTIDE SEQUENCE [LARGE SCALE GENOMIC DNA]</scope>
    <source>
        <strain evidence="1">Sporomusa sphaeroides DSM 2875</strain>
    </source>
</reference>
<proteinExistence type="predicted"/>
<evidence type="ECO:0000313" key="2">
    <source>
        <dbReference type="Proteomes" id="UP000245702"/>
    </source>
</evidence>
<comment type="caution">
    <text evidence="1">The sequence shown here is derived from an EMBL/GenBank/DDBJ whole genome shotgun (WGS) entry which is preliminary data.</text>
</comment>
<dbReference type="Proteomes" id="UP000245702">
    <property type="component" value="Unassembled WGS sequence"/>
</dbReference>
<organism evidence="1 2">
    <name type="scientific">Sporomusa sphaeroides DSM 2875</name>
    <dbReference type="NCBI Taxonomy" id="1337886"/>
    <lineage>
        <taxon>Bacteria</taxon>
        <taxon>Bacillati</taxon>
        <taxon>Bacillota</taxon>
        <taxon>Negativicutes</taxon>
        <taxon>Selenomonadales</taxon>
        <taxon>Sporomusaceae</taxon>
        <taxon>Sporomusa</taxon>
    </lineage>
</organism>
<sequence length="200" mass="22607">MIPYFNGLNYLLRVAPQNTYQSANQVKAENTTGVQRQDYYMKTNVSLTPESCSNQNEEAISQAEYEKYCGIATLPDGTDLYFPPQSAPYAVKKAWIDGLKQLEIEGKESEIPGLKWSVIHQMREQNGLSIEDFTSLARAFTSFSASASSCQDLLIELLDEQKEMLRQGNSSGMDPERFRKQQEGHINTLQTMINSFAKIK</sequence>
<protein>
    <submittedName>
        <fullName evidence="1">Uncharacterized protein</fullName>
    </submittedName>
</protein>